<comment type="similarity">
    <text evidence="1">Belongs to the TolB family.</text>
</comment>
<dbReference type="PANTHER" id="PTHR36842">
    <property type="entry name" value="PROTEIN TOLB HOMOLOG"/>
    <property type="match status" value="1"/>
</dbReference>
<evidence type="ECO:0000256" key="1">
    <source>
        <dbReference type="ARBA" id="ARBA00009820"/>
    </source>
</evidence>
<evidence type="ECO:0000313" key="4">
    <source>
        <dbReference type="Proteomes" id="UP000183997"/>
    </source>
</evidence>
<accession>A0A1M6W505</accession>
<dbReference type="SUPFAM" id="SSF82171">
    <property type="entry name" value="DPP6 N-terminal domain-like"/>
    <property type="match status" value="1"/>
</dbReference>
<dbReference type="OrthoDB" id="9762883at2"/>
<dbReference type="AlphaFoldDB" id="A0A1M6W505"/>
<keyword evidence="2" id="KW-0732">Signal</keyword>
<gene>
    <name evidence="3" type="ORF">SAMN02745123_03480</name>
</gene>
<reference evidence="4" key="1">
    <citation type="submission" date="2016-11" db="EMBL/GenBank/DDBJ databases">
        <authorList>
            <person name="Varghese N."/>
            <person name="Submissions S."/>
        </authorList>
    </citation>
    <scope>NUCLEOTIDE SEQUENCE [LARGE SCALE GENOMIC DNA]</scope>
    <source>
        <strain evidence="4">DSM 10349</strain>
    </source>
</reference>
<sequence>MKRKWIGVILASIFLASSIAGCVPAKDQPLVQPAKKDRQVVEKVGQEVLKDIDLPAKGVHLFGYHQDLVLSPAGTSVAFSGYFWDKEKNVKEQMVLANLVTGEVTTFDGVSKVLGWLPDNNILLYQTESTLSLLNSKNRSRLEISKDCWYGSISPDGKQIAYTVKGKGLMVYTIESAKHKQLTKNQDDWYPIWYPDSKQLFYFSDLQQNLGDGAGHLQGMAKISIETSEVTRLTDEEGKFRRAEWIIPGKSLHIVRGWDDGFYHGILNLSQNKYTDLGENLMDSSYFVAVDSKTGLLFKTSFGQVDIFDAIGNKQESYSLQEKNRQNFYYTPSPNGYKLAFVQGDYDRFLDSKIKGNKVMISDYDGQNVKELTPEYTYNDSIVWDKTGKHIITLQRLSQEGEDLISGLKILPIK</sequence>
<dbReference type="EMBL" id="FRAR01000028">
    <property type="protein sequence ID" value="SHK88840.1"/>
    <property type="molecule type" value="Genomic_DNA"/>
</dbReference>
<dbReference type="PROSITE" id="PS51257">
    <property type="entry name" value="PROKAR_LIPOPROTEIN"/>
    <property type="match status" value="1"/>
</dbReference>
<feature type="signal peptide" evidence="2">
    <location>
        <begin position="1"/>
        <end position="25"/>
    </location>
</feature>
<organism evidence="3 4">
    <name type="scientific">Desulforamulus aeronauticus DSM 10349</name>
    <dbReference type="NCBI Taxonomy" id="1121421"/>
    <lineage>
        <taxon>Bacteria</taxon>
        <taxon>Bacillati</taxon>
        <taxon>Bacillota</taxon>
        <taxon>Clostridia</taxon>
        <taxon>Eubacteriales</taxon>
        <taxon>Peptococcaceae</taxon>
        <taxon>Desulforamulus</taxon>
    </lineage>
</organism>
<dbReference type="Pfam" id="PF07676">
    <property type="entry name" value="PD40"/>
    <property type="match status" value="1"/>
</dbReference>
<name>A0A1M6W505_9FIRM</name>
<dbReference type="InterPro" id="IPR011042">
    <property type="entry name" value="6-blade_b-propeller_TolB-like"/>
</dbReference>
<dbReference type="RefSeq" id="WP_072916916.1">
    <property type="nucleotide sequence ID" value="NZ_FRAR01000028.1"/>
</dbReference>
<keyword evidence="4" id="KW-1185">Reference proteome</keyword>
<evidence type="ECO:0000313" key="3">
    <source>
        <dbReference type="EMBL" id="SHK88840.1"/>
    </source>
</evidence>
<protein>
    <submittedName>
        <fullName evidence="3">WD40-like Beta Propeller Repeat</fullName>
    </submittedName>
</protein>
<dbReference type="Gene3D" id="2.120.10.30">
    <property type="entry name" value="TolB, C-terminal domain"/>
    <property type="match status" value="1"/>
</dbReference>
<proteinExistence type="inferred from homology"/>
<dbReference type="PANTHER" id="PTHR36842:SF1">
    <property type="entry name" value="PROTEIN TOLB"/>
    <property type="match status" value="1"/>
</dbReference>
<dbReference type="InterPro" id="IPR011659">
    <property type="entry name" value="WD40"/>
</dbReference>
<dbReference type="STRING" id="1121421.SAMN02745123_03480"/>
<evidence type="ECO:0000256" key="2">
    <source>
        <dbReference type="SAM" id="SignalP"/>
    </source>
</evidence>
<feature type="chain" id="PRO_5011980076" evidence="2">
    <location>
        <begin position="26"/>
        <end position="414"/>
    </location>
</feature>
<dbReference type="Proteomes" id="UP000183997">
    <property type="component" value="Unassembled WGS sequence"/>
</dbReference>